<reference evidence="1" key="1">
    <citation type="submission" date="2020-01" db="EMBL/GenBank/DDBJ databases">
        <title>Muricauda ochracea sp. nov., isolated from a tidal flat of Garorim bay in Korea.</title>
        <authorList>
            <person name="Kim D."/>
            <person name="Yoo Y."/>
            <person name="Kim J.-J."/>
        </authorList>
    </citation>
    <scope>NUCLEOTIDE SEQUENCE</scope>
    <source>
        <strain evidence="1">JGD-17</strain>
    </source>
</reference>
<protein>
    <submittedName>
        <fullName evidence="1">Uncharacterized protein</fullName>
    </submittedName>
</protein>
<accession>A0A964WXZ3</accession>
<keyword evidence="2" id="KW-1185">Reference proteome</keyword>
<comment type="caution">
    <text evidence="1">The sequence shown here is derived from an EMBL/GenBank/DDBJ whole genome shotgun (WGS) entry which is preliminary data.</text>
</comment>
<dbReference type="Proteomes" id="UP000667650">
    <property type="component" value="Unassembled WGS sequence"/>
</dbReference>
<dbReference type="EMBL" id="JAAABI010000004">
    <property type="protein sequence ID" value="NAY92681.1"/>
    <property type="molecule type" value="Genomic_DNA"/>
</dbReference>
<dbReference type="InterPro" id="IPR053825">
    <property type="entry name" value="DUF7009"/>
</dbReference>
<sequence>MKIRIKDNSVRYRLTQSEVKQFCETGKVAAKTRFPEGDLCYQLIQNNEIDDLSASFNSGSISLMVPTHLAKNWHQNEIVGFQHEMKLEDGATLSLLVEKDFVCLDNTIEDQSDNYPNPKLQA</sequence>
<dbReference type="AlphaFoldDB" id="A0A964WXZ3"/>
<evidence type="ECO:0000313" key="1">
    <source>
        <dbReference type="EMBL" id="NAY92681.1"/>
    </source>
</evidence>
<proteinExistence type="predicted"/>
<dbReference type="RefSeq" id="WP_166524098.1">
    <property type="nucleotide sequence ID" value="NZ_JAAABI010000004.1"/>
</dbReference>
<evidence type="ECO:0000313" key="2">
    <source>
        <dbReference type="Proteomes" id="UP000667650"/>
    </source>
</evidence>
<dbReference type="Pfam" id="PF22668">
    <property type="entry name" value="DUF7009"/>
    <property type="match status" value="1"/>
</dbReference>
<gene>
    <name evidence="1" type="ORF">GTQ34_12210</name>
</gene>
<name>A0A964WXZ3_9FLAO</name>
<organism evidence="1 2">
    <name type="scientific">Flagellimonas ochracea</name>
    <dbReference type="NCBI Taxonomy" id="2696472"/>
    <lineage>
        <taxon>Bacteria</taxon>
        <taxon>Pseudomonadati</taxon>
        <taxon>Bacteroidota</taxon>
        <taxon>Flavobacteriia</taxon>
        <taxon>Flavobacteriales</taxon>
        <taxon>Flavobacteriaceae</taxon>
        <taxon>Flagellimonas</taxon>
    </lineage>
</organism>